<dbReference type="RefSeq" id="WP_379667688.1">
    <property type="nucleotide sequence ID" value="NZ_JBHULH010000012.1"/>
</dbReference>
<evidence type="ECO:0000256" key="1">
    <source>
        <dbReference type="SAM" id="Coils"/>
    </source>
</evidence>
<gene>
    <name evidence="4" type="ORF">ACFSRZ_16535</name>
</gene>
<feature type="coiled-coil region" evidence="1">
    <location>
        <begin position="57"/>
        <end position="84"/>
    </location>
</feature>
<keyword evidence="1" id="KW-0175">Coiled coil</keyword>
<keyword evidence="5" id="KW-1185">Reference proteome</keyword>
<evidence type="ECO:0000256" key="3">
    <source>
        <dbReference type="SAM" id="SignalP"/>
    </source>
</evidence>
<comment type="caution">
    <text evidence="4">The sequence shown here is derived from an EMBL/GenBank/DDBJ whole genome shotgun (WGS) entry which is preliminary data.</text>
</comment>
<organism evidence="4 5">
    <name type="scientific">Pseudotenacibaculum haliotis</name>
    <dbReference type="NCBI Taxonomy" id="1862138"/>
    <lineage>
        <taxon>Bacteria</taxon>
        <taxon>Pseudomonadati</taxon>
        <taxon>Bacteroidota</taxon>
        <taxon>Flavobacteriia</taxon>
        <taxon>Flavobacteriales</taxon>
        <taxon>Flavobacteriaceae</taxon>
        <taxon>Pseudotenacibaculum</taxon>
    </lineage>
</organism>
<accession>A0ABW5LXL2</accession>
<proteinExistence type="predicted"/>
<name>A0ABW5LXL2_9FLAO</name>
<dbReference type="Proteomes" id="UP001597508">
    <property type="component" value="Unassembled WGS sequence"/>
</dbReference>
<protein>
    <recommendedName>
        <fullName evidence="6">tRNA (Guanine-N1)-methyltransferase</fullName>
    </recommendedName>
</protein>
<keyword evidence="3" id="KW-0732">Signal</keyword>
<sequence>MRKFIPLLFVFLLSSSVFSQQTKDTLTLPEKFDKIYRTSSSYQEYKVVRKTRFQDLKKQVLDSLNSLKSELKSKEQRITIQKDSIAETKKVLEILDGELKQTIAQKNGIKIFGIEILKSTYNMIVWGLIILLLALLLYFVYRFKNSNIVTTEAKAELSNLEEEFALHKKKSLEREQKLRRQLQDEINKQRGV</sequence>
<keyword evidence="2" id="KW-0472">Membrane</keyword>
<dbReference type="EMBL" id="JBHULH010000012">
    <property type="protein sequence ID" value="MFD2568984.1"/>
    <property type="molecule type" value="Genomic_DNA"/>
</dbReference>
<keyword evidence="2" id="KW-0812">Transmembrane</keyword>
<feature type="signal peptide" evidence="3">
    <location>
        <begin position="1"/>
        <end position="19"/>
    </location>
</feature>
<evidence type="ECO:0008006" key="6">
    <source>
        <dbReference type="Google" id="ProtNLM"/>
    </source>
</evidence>
<evidence type="ECO:0000313" key="4">
    <source>
        <dbReference type="EMBL" id="MFD2568984.1"/>
    </source>
</evidence>
<evidence type="ECO:0000256" key="2">
    <source>
        <dbReference type="SAM" id="Phobius"/>
    </source>
</evidence>
<feature type="transmembrane region" description="Helical" evidence="2">
    <location>
        <begin position="123"/>
        <end position="141"/>
    </location>
</feature>
<reference evidence="5" key="1">
    <citation type="journal article" date="2019" name="Int. J. Syst. Evol. Microbiol.">
        <title>The Global Catalogue of Microorganisms (GCM) 10K type strain sequencing project: providing services to taxonomists for standard genome sequencing and annotation.</title>
        <authorList>
            <consortium name="The Broad Institute Genomics Platform"/>
            <consortium name="The Broad Institute Genome Sequencing Center for Infectious Disease"/>
            <person name="Wu L."/>
            <person name="Ma J."/>
        </authorList>
    </citation>
    <scope>NUCLEOTIDE SEQUENCE [LARGE SCALE GENOMIC DNA]</scope>
    <source>
        <strain evidence="5">KCTC 52127</strain>
    </source>
</reference>
<keyword evidence="2" id="KW-1133">Transmembrane helix</keyword>
<evidence type="ECO:0000313" key="5">
    <source>
        <dbReference type="Proteomes" id="UP001597508"/>
    </source>
</evidence>
<feature type="chain" id="PRO_5045261906" description="tRNA (Guanine-N1)-methyltransferase" evidence="3">
    <location>
        <begin position="20"/>
        <end position="192"/>
    </location>
</feature>
<feature type="coiled-coil region" evidence="1">
    <location>
        <begin position="150"/>
        <end position="192"/>
    </location>
</feature>